<dbReference type="GO" id="GO:0004851">
    <property type="term" value="F:uroporphyrin-III C-methyltransferase activity"/>
    <property type="evidence" value="ECO:0007669"/>
    <property type="project" value="UniProtKB-EC"/>
</dbReference>
<dbReference type="SUPFAM" id="SSF53790">
    <property type="entry name" value="Tetrapyrrole methylase"/>
    <property type="match status" value="1"/>
</dbReference>
<dbReference type="InterPro" id="IPR014776">
    <property type="entry name" value="4pyrrole_Mease_sub2"/>
</dbReference>
<evidence type="ECO:0000256" key="2">
    <source>
        <dbReference type="ARBA" id="ARBA00012162"/>
    </source>
</evidence>
<dbReference type="FunFam" id="3.40.1010.10:FF:000001">
    <property type="entry name" value="Siroheme synthase"/>
    <property type="match status" value="1"/>
</dbReference>
<gene>
    <name evidence="9" type="ORF">SAMN05444285_10461</name>
</gene>
<dbReference type="CDD" id="cd11642">
    <property type="entry name" value="SUMT"/>
    <property type="match status" value="1"/>
</dbReference>
<dbReference type="Proteomes" id="UP000181981">
    <property type="component" value="Unassembled WGS sequence"/>
</dbReference>
<dbReference type="GO" id="GO:0019354">
    <property type="term" value="P:siroheme biosynthetic process"/>
    <property type="evidence" value="ECO:0007669"/>
    <property type="project" value="InterPro"/>
</dbReference>
<keyword evidence="6" id="KW-0627">Porphyrin biosynthesis</keyword>
<dbReference type="PANTHER" id="PTHR45790">
    <property type="entry name" value="SIROHEME SYNTHASE-RELATED"/>
    <property type="match status" value="1"/>
</dbReference>
<name>A0A1I0ATI6_9BACT</name>
<dbReference type="GO" id="GO:0032259">
    <property type="term" value="P:methylation"/>
    <property type="evidence" value="ECO:0007669"/>
    <property type="project" value="UniProtKB-KW"/>
</dbReference>
<sequence>MGLQNLAMEKLGKVYIVGAGPGPADLLTVKAHSCIKNADVILYDALISKDVRALFPENAELIFVGKRAGDGVDVTERQSSIHQKIEKHAKQGKVVVRVKSGDPMIFSRGAEETSFLLEKNIPFEVVPGISAFNAASAEFGVPLTDRRGSNSLHLLSGRDVARKLLSVKQLVSIVENRGTAVIYMGTKVLEEIYEALDTVHRECIQTTIVSRSGRWDAQKFKGTLEEMVSLNSETPVKTPALIYLRMEC</sequence>
<proteinExistence type="inferred from homology"/>
<evidence type="ECO:0000256" key="6">
    <source>
        <dbReference type="ARBA" id="ARBA00023244"/>
    </source>
</evidence>
<dbReference type="Pfam" id="PF00590">
    <property type="entry name" value="TP_methylase"/>
    <property type="match status" value="1"/>
</dbReference>
<dbReference type="EMBL" id="FOHT01000004">
    <property type="protein sequence ID" value="SES96869.1"/>
    <property type="molecule type" value="Genomic_DNA"/>
</dbReference>
<dbReference type="NCBIfam" id="TIGR01469">
    <property type="entry name" value="cobA_cysG_Cterm"/>
    <property type="match status" value="1"/>
</dbReference>
<keyword evidence="5" id="KW-0949">S-adenosyl-L-methionine</keyword>
<comment type="similarity">
    <text evidence="1">Belongs to the precorrin methyltransferase family.</text>
</comment>
<dbReference type="InterPro" id="IPR035996">
    <property type="entry name" value="4pyrrol_Methylase_sf"/>
</dbReference>
<evidence type="ECO:0000256" key="5">
    <source>
        <dbReference type="ARBA" id="ARBA00022691"/>
    </source>
</evidence>
<keyword evidence="3 9" id="KW-0489">Methyltransferase</keyword>
<dbReference type="InterPro" id="IPR000878">
    <property type="entry name" value="4pyrrol_Mease"/>
</dbReference>
<comment type="pathway">
    <text evidence="7">Porphyrin-containing compound metabolism; siroheme biosynthesis; precorrin-2 from uroporphyrinogen III: step 1/1.</text>
</comment>
<reference evidence="9 10" key="1">
    <citation type="submission" date="2016-10" db="EMBL/GenBank/DDBJ databases">
        <authorList>
            <person name="de Groot N.N."/>
        </authorList>
    </citation>
    <scope>NUCLEOTIDE SEQUENCE [LARGE SCALE GENOMIC DNA]</scope>
    <source>
        <strain evidence="9 10">DSM 25947</strain>
    </source>
</reference>
<dbReference type="PANTHER" id="PTHR45790:SF3">
    <property type="entry name" value="S-ADENOSYL-L-METHIONINE-DEPENDENT UROPORPHYRINOGEN III METHYLTRANSFERASE, CHLOROPLASTIC"/>
    <property type="match status" value="1"/>
</dbReference>
<dbReference type="InterPro" id="IPR050161">
    <property type="entry name" value="Siro_Cobalamin_biosynth"/>
</dbReference>
<organism evidence="9 10">
    <name type="scientific">Draconibacterium orientale</name>
    <dbReference type="NCBI Taxonomy" id="1168034"/>
    <lineage>
        <taxon>Bacteria</taxon>
        <taxon>Pseudomonadati</taxon>
        <taxon>Bacteroidota</taxon>
        <taxon>Bacteroidia</taxon>
        <taxon>Marinilabiliales</taxon>
        <taxon>Prolixibacteraceae</taxon>
        <taxon>Draconibacterium</taxon>
    </lineage>
</organism>
<dbReference type="AlphaFoldDB" id="A0A1I0ATI6"/>
<keyword evidence="4 9" id="KW-0808">Transferase</keyword>
<evidence type="ECO:0000256" key="4">
    <source>
        <dbReference type="ARBA" id="ARBA00022679"/>
    </source>
</evidence>
<evidence type="ECO:0000256" key="1">
    <source>
        <dbReference type="ARBA" id="ARBA00005879"/>
    </source>
</evidence>
<dbReference type="PROSITE" id="PS00839">
    <property type="entry name" value="SUMT_1"/>
    <property type="match status" value="1"/>
</dbReference>
<evidence type="ECO:0000256" key="3">
    <source>
        <dbReference type="ARBA" id="ARBA00022603"/>
    </source>
</evidence>
<feature type="domain" description="Tetrapyrrole methylase" evidence="8">
    <location>
        <begin position="13"/>
        <end position="227"/>
    </location>
</feature>
<dbReference type="EC" id="2.1.1.107" evidence="2"/>
<dbReference type="InterPro" id="IPR006366">
    <property type="entry name" value="CobA/CysG_C"/>
</dbReference>
<dbReference type="Gene3D" id="3.30.950.10">
    <property type="entry name" value="Methyltransferase, Cobalt-precorrin-4 Transmethylase, Domain 2"/>
    <property type="match status" value="1"/>
</dbReference>
<dbReference type="InterPro" id="IPR003043">
    <property type="entry name" value="Uropor_MeTrfase_CS"/>
</dbReference>
<evidence type="ECO:0000259" key="8">
    <source>
        <dbReference type="Pfam" id="PF00590"/>
    </source>
</evidence>
<dbReference type="NCBIfam" id="NF004790">
    <property type="entry name" value="PRK06136.1"/>
    <property type="match status" value="1"/>
</dbReference>
<evidence type="ECO:0000313" key="10">
    <source>
        <dbReference type="Proteomes" id="UP000181981"/>
    </source>
</evidence>
<accession>A0A1I0ATI6</accession>
<dbReference type="InterPro" id="IPR014777">
    <property type="entry name" value="4pyrrole_Mease_sub1"/>
</dbReference>
<dbReference type="Gene3D" id="3.40.1010.10">
    <property type="entry name" value="Cobalt-precorrin-4 Transmethylase, Domain 1"/>
    <property type="match status" value="1"/>
</dbReference>
<evidence type="ECO:0000313" key="9">
    <source>
        <dbReference type="EMBL" id="SES96869.1"/>
    </source>
</evidence>
<protein>
    <recommendedName>
        <fullName evidence="2">uroporphyrinogen-III C-methyltransferase</fullName>
        <ecNumber evidence="2">2.1.1.107</ecNumber>
    </recommendedName>
</protein>
<evidence type="ECO:0000256" key="7">
    <source>
        <dbReference type="ARBA" id="ARBA00025705"/>
    </source>
</evidence>